<evidence type="ECO:0000313" key="7">
    <source>
        <dbReference type="EMBL" id="SJM63338.1"/>
    </source>
</evidence>
<evidence type="ECO:0000256" key="4">
    <source>
        <dbReference type="RuleBase" id="RU362026"/>
    </source>
</evidence>
<dbReference type="Pfam" id="PF02195">
    <property type="entry name" value="ParB_N"/>
    <property type="match status" value="1"/>
</dbReference>
<dbReference type="AlphaFoldDB" id="A0A1R4G576"/>
<keyword evidence="1" id="KW-0489">Methyltransferase</keyword>
<dbReference type="GO" id="GO:0009007">
    <property type="term" value="F:site-specific DNA-methyltransferase (adenine-specific) activity"/>
    <property type="evidence" value="ECO:0007669"/>
    <property type="project" value="UniProtKB-EC"/>
</dbReference>
<dbReference type="GO" id="GO:0007059">
    <property type="term" value="P:chromosome segregation"/>
    <property type="evidence" value="ECO:0007669"/>
    <property type="project" value="TreeGrafter"/>
</dbReference>
<dbReference type="SUPFAM" id="SSF53335">
    <property type="entry name" value="S-adenosyl-L-methionine-dependent methyltransferases"/>
    <property type="match status" value="1"/>
</dbReference>
<evidence type="ECO:0000256" key="2">
    <source>
        <dbReference type="ARBA" id="ARBA00022679"/>
    </source>
</evidence>
<dbReference type="Pfam" id="PF01555">
    <property type="entry name" value="N6_N4_Mtase"/>
    <property type="match status" value="1"/>
</dbReference>
<dbReference type="InterPro" id="IPR029063">
    <property type="entry name" value="SAM-dependent_MTases_sf"/>
</dbReference>
<feature type="domain" description="ParB-like N-terminal" evidence="6">
    <location>
        <begin position="7"/>
        <end position="92"/>
    </location>
</feature>
<dbReference type="GO" id="GO:0005694">
    <property type="term" value="C:chromosome"/>
    <property type="evidence" value="ECO:0007669"/>
    <property type="project" value="TreeGrafter"/>
</dbReference>
<evidence type="ECO:0000256" key="3">
    <source>
        <dbReference type="ARBA" id="ARBA00047942"/>
    </source>
</evidence>
<feature type="region of interest" description="Disordered" evidence="5">
    <location>
        <begin position="137"/>
        <end position="160"/>
    </location>
</feature>
<dbReference type="OrthoDB" id="7806498at2"/>
<dbReference type="InterPro" id="IPR003115">
    <property type="entry name" value="ParB_N"/>
</dbReference>
<evidence type="ECO:0000256" key="1">
    <source>
        <dbReference type="ARBA" id="ARBA00022603"/>
    </source>
</evidence>
<dbReference type="InterPro" id="IPR015840">
    <property type="entry name" value="DNA_MeTrfase_ParB"/>
</dbReference>
<dbReference type="Gene3D" id="3.40.50.150">
    <property type="entry name" value="Vaccinia Virus protein VP39"/>
    <property type="match status" value="1"/>
</dbReference>
<proteinExistence type="inferred from homology"/>
<dbReference type="PANTHER" id="PTHR33375:SF1">
    <property type="entry name" value="CHROMOSOME-PARTITIONING PROTEIN PARB-RELATED"/>
    <property type="match status" value="1"/>
</dbReference>
<dbReference type="PANTHER" id="PTHR33375">
    <property type="entry name" value="CHROMOSOME-PARTITIONING PROTEIN PARB-RELATED"/>
    <property type="match status" value="1"/>
</dbReference>
<comment type="similarity">
    <text evidence="4">Belongs to the N(4)/N(6)-methyltransferase family.</text>
</comment>
<dbReference type="GO" id="GO:0003677">
    <property type="term" value="F:DNA binding"/>
    <property type="evidence" value="ECO:0007669"/>
    <property type="project" value="InterPro"/>
</dbReference>
<dbReference type="GO" id="GO:0045881">
    <property type="term" value="P:positive regulation of sporulation resulting in formation of a cellular spore"/>
    <property type="evidence" value="ECO:0007669"/>
    <property type="project" value="TreeGrafter"/>
</dbReference>
<dbReference type="RefSeq" id="WP_087140738.1">
    <property type="nucleotide sequence ID" value="NZ_FUIE01000049.1"/>
</dbReference>
<dbReference type="GO" id="GO:0008170">
    <property type="term" value="F:N-methyltransferase activity"/>
    <property type="evidence" value="ECO:0007669"/>
    <property type="project" value="InterPro"/>
</dbReference>
<reference evidence="7 8" key="1">
    <citation type="submission" date="2017-02" db="EMBL/GenBank/DDBJ databases">
        <authorList>
            <person name="Peterson S.W."/>
        </authorList>
    </citation>
    <scope>NUCLEOTIDE SEQUENCE [LARGE SCALE GENOMIC DNA]</scope>
    <source>
        <strain evidence="7 8">3F5N</strain>
    </source>
</reference>
<protein>
    <recommendedName>
        <fullName evidence="4">Methyltransferase</fullName>
        <ecNumber evidence="4">2.1.1.-</ecNumber>
    </recommendedName>
</protein>
<accession>A0A1R4G576</accession>
<dbReference type="SUPFAM" id="SSF110849">
    <property type="entry name" value="ParB/Sulfiredoxin"/>
    <property type="match status" value="1"/>
</dbReference>
<comment type="catalytic activity">
    <reaction evidence="3">
        <text>a 2'-deoxyadenosine in DNA + S-adenosyl-L-methionine = an N(6)-methyl-2'-deoxyadenosine in DNA + S-adenosyl-L-homocysteine + H(+)</text>
        <dbReference type="Rhea" id="RHEA:15197"/>
        <dbReference type="Rhea" id="RHEA-COMP:12418"/>
        <dbReference type="Rhea" id="RHEA-COMP:12419"/>
        <dbReference type="ChEBI" id="CHEBI:15378"/>
        <dbReference type="ChEBI" id="CHEBI:57856"/>
        <dbReference type="ChEBI" id="CHEBI:59789"/>
        <dbReference type="ChEBI" id="CHEBI:90615"/>
        <dbReference type="ChEBI" id="CHEBI:90616"/>
        <dbReference type="EC" id="2.1.1.72"/>
    </reaction>
</comment>
<evidence type="ECO:0000259" key="6">
    <source>
        <dbReference type="SMART" id="SM00470"/>
    </source>
</evidence>
<dbReference type="EMBL" id="FUIE01000049">
    <property type="protein sequence ID" value="SJM63338.1"/>
    <property type="molecule type" value="Genomic_DNA"/>
</dbReference>
<dbReference type="CDD" id="cd16403">
    <property type="entry name" value="ParB_N_like_MT"/>
    <property type="match status" value="1"/>
</dbReference>
<dbReference type="GO" id="GO:0032259">
    <property type="term" value="P:methylation"/>
    <property type="evidence" value="ECO:0007669"/>
    <property type="project" value="UniProtKB-KW"/>
</dbReference>
<sequence length="440" mass="48048">MHPLQVTYLNIELLRPNVSNPRTHSRRQKEQLARAIQRFGFTVPIVVDEEGVILAGHARVEAARMLGMSEVPTIQLADMSEADKRAYVIADNKLAQNAGWDPALLKAEFEFLTTLDFDFDIAVTGFELPEIEGLLFGGGDKEPKPAPDDAPTPASGEPPCTRLGDVWDIGPHRLICGDALAADTYVSLLGEEKAGMVFADAPYNVPIAGHVSGLGKAQHREFAMASGEMSPEAFAQFLFGVFTHLTKVTRDGSIHFHCMDWRHMSEMLRAGGAAYTELKNLCVWAKTNGGMGSLYRSAHELVFVYKAGRAPHVNNVELGKNGRYRTNIWTYAGANSFRSGRDEDLADHPTVKPIALVMDAILDCSRRGDIVLDPFAGSGTTLLAAHRTGRRGYGVEIDPIYCDVVIRRLRERTGLVATLAGRSFDQVAVERAAASLEDAA</sequence>
<dbReference type="InterPro" id="IPR050336">
    <property type="entry name" value="Chromosome_partition/occlusion"/>
</dbReference>
<dbReference type="Gene3D" id="3.90.1530.10">
    <property type="entry name" value="Conserved hypothetical protein from pyrococcus furiosus pfu- 392566-001, ParB domain"/>
    <property type="match status" value="1"/>
</dbReference>
<dbReference type="SMART" id="SM00470">
    <property type="entry name" value="ParB"/>
    <property type="match status" value="1"/>
</dbReference>
<dbReference type="PIRSF" id="PIRSF036758">
    <property type="entry name" value="Aden_M_ParB"/>
    <property type="match status" value="1"/>
</dbReference>
<organism evidence="7 8">
    <name type="scientific">Brevundimonas diminuta 3F5N</name>
    <dbReference type="NCBI Taxonomy" id="1255603"/>
    <lineage>
        <taxon>Bacteria</taxon>
        <taxon>Pseudomonadati</taxon>
        <taxon>Pseudomonadota</taxon>
        <taxon>Alphaproteobacteria</taxon>
        <taxon>Caulobacterales</taxon>
        <taxon>Caulobacteraceae</taxon>
        <taxon>Brevundimonas</taxon>
    </lineage>
</organism>
<dbReference type="InterPro" id="IPR001091">
    <property type="entry name" value="RM_Methyltransferase"/>
</dbReference>
<dbReference type="Proteomes" id="UP000195766">
    <property type="component" value="Unassembled WGS sequence"/>
</dbReference>
<evidence type="ECO:0000256" key="5">
    <source>
        <dbReference type="SAM" id="MobiDB-lite"/>
    </source>
</evidence>
<dbReference type="InterPro" id="IPR036086">
    <property type="entry name" value="ParB/Sulfiredoxin_sf"/>
</dbReference>
<gene>
    <name evidence="7" type="ORF">FM111_09525</name>
</gene>
<name>A0A1R4G576_BREDI</name>
<evidence type="ECO:0000313" key="8">
    <source>
        <dbReference type="Proteomes" id="UP000195766"/>
    </source>
</evidence>
<dbReference type="InterPro" id="IPR002941">
    <property type="entry name" value="DNA_methylase_N4/N6"/>
</dbReference>
<keyword evidence="2" id="KW-0808">Transferase</keyword>
<dbReference type="PRINTS" id="PR00508">
    <property type="entry name" value="S21N4MTFRASE"/>
</dbReference>
<dbReference type="EC" id="2.1.1.-" evidence="4"/>